<protein>
    <submittedName>
        <fullName evidence="1">Uncharacterized protein</fullName>
    </submittedName>
</protein>
<organism evidence="1 2">
    <name type="scientific">Planobispora siamensis</name>
    <dbReference type="NCBI Taxonomy" id="936338"/>
    <lineage>
        <taxon>Bacteria</taxon>
        <taxon>Bacillati</taxon>
        <taxon>Actinomycetota</taxon>
        <taxon>Actinomycetes</taxon>
        <taxon>Streptosporangiales</taxon>
        <taxon>Streptosporangiaceae</taxon>
        <taxon>Planobispora</taxon>
    </lineage>
</organism>
<reference evidence="1 2" key="1">
    <citation type="submission" date="2021-01" db="EMBL/GenBank/DDBJ databases">
        <title>Whole genome shotgun sequence of Planobispora siamensis NBRC 107568.</title>
        <authorList>
            <person name="Komaki H."/>
            <person name="Tamura T."/>
        </authorList>
    </citation>
    <scope>NUCLEOTIDE SEQUENCE [LARGE SCALE GENOMIC DNA]</scope>
    <source>
        <strain evidence="1 2">NBRC 107568</strain>
    </source>
</reference>
<name>A0A8J3WMA1_9ACTN</name>
<evidence type="ECO:0000313" key="2">
    <source>
        <dbReference type="Proteomes" id="UP000619788"/>
    </source>
</evidence>
<keyword evidence="2" id="KW-1185">Reference proteome</keyword>
<dbReference type="AlphaFoldDB" id="A0A8J3WMA1"/>
<sequence length="160" mass="16672">MRVPGGGDLALAHRLPLPAGARRHDLGDGHLAGLGAVHGLGRGGRLPRRGPRRGVRGDGGHLPGVGTRLVLFRQARGAAGVAVRLVARTGCAATAPPGASFPAPAGGIPRVLPKVHRHTASYFVFVPVHLAKWPRSPDCTELPWILAPIPGHDRQMAKVT</sequence>
<accession>A0A8J3WMA1</accession>
<comment type="caution">
    <text evidence="1">The sequence shown here is derived from an EMBL/GenBank/DDBJ whole genome shotgun (WGS) entry which is preliminary data.</text>
</comment>
<dbReference type="EMBL" id="BOOJ01000062">
    <property type="protein sequence ID" value="GIH96214.1"/>
    <property type="molecule type" value="Genomic_DNA"/>
</dbReference>
<proteinExistence type="predicted"/>
<gene>
    <name evidence="1" type="ORF">Psi01_68440</name>
</gene>
<evidence type="ECO:0000313" key="1">
    <source>
        <dbReference type="EMBL" id="GIH96214.1"/>
    </source>
</evidence>
<dbReference type="Proteomes" id="UP000619788">
    <property type="component" value="Unassembled WGS sequence"/>
</dbReference>